<dbReference type="AlphaFoldDB" id="A0A4P7P201"/>
<evidence type="ECO:0000313" key="1">
    <source>
        <dbReference type="EMBL" id="QBZ84056.1"/>
    </source>
</evidence>
<dbReference type="InterPro" id="IPR038604">
    <property type="entry name" value="HopJ_sf"/>
</dbReference>
<dbReference type="Gene3D" id="3.20.160.10">
    <property type="entry name" value="vpa0580 domain like"/>
    <property type="match status" value="1"/>
</dbReference>
<dbReference type="OrthoDB" id="9790826at2"/>
<gene>
    <name evidence="1" type="ORF">GHNINEIG_02131</name>
</gene>
<proteinExistence type="predicted"/>
<dbReference type="Pfam" id="PF08888">
    <property type="entry name" value="HopJ"/>
    <property type="match status" value="1"/>
</dbReference>
<name>A0A4P7P201_9GAMM</name>
<dbReference type="EMBL" id="CP032096">
    <property type="protein sequence ID" value="QBZ84056.1"/>
    <property type="molecule type" value="Genomic_DNA"/>
</dbReference>
<evidence type="ECO:0000313" key="2">
    <source>
        <dbReference type="Proteomes" id="UP000296201"/>
    </source>
</evidence>
<dbReference type="Proteomes" id="UP000296201">
    <property type="component" value="Chromosome"/>
</dbReference>
<accession>A0A4P7P201</accession>
<dbReference type="InterPro" id="IPR014984">
    <property type="entry name" value="HopJ"/>
</dbReference>
<dbReference type="RefSeq" id="WP_135796624.1">
    <property type="nucleotide sequence ID" value="NZ_CP032096.1"/>
</dbReference>
<protein>
    <submittedName>
        <fullName evidence="1">Type III effector</fullName>
    </submittedName>
</protein>
<reference evidence="1 2" key="1">
    <citation type="submission" date="2018-08" db="EMBL/GenBank/DDBJ databases">
        <title>Horizontal acquisition of hydrogen conversion ability and other habitat adaptations in Hydrogenovibrio crunogenus strains.</title>
        <authorList>
            <person name="Gonnella G."/>
            <person name="Adam N."/>
            <person name="Perner M."/>
        </authorList>
    </citation>
    <scope>NUCLEOTIDE SEQUENCE [LARGE SCALE GENOMIC DNA]</scope>
    <source>
        <strain evidence="1 2">SP-41</strain>
    </source>
</reference>
<sequence>MTVEELIKQLNRHPVNFEEVMETIDAHYDFTPTKFINSEQVNEANTNNGSCKIFAFAQLNDLSEQATLNAFGNFYTVDVMQNPTGTDHANIRNFVDNGWEGIRFESEALQPK</sequence>
<organism evidence="1 2">
    <name type="scientific">Hydrogenovibrio crunogenus</name>
    <dbReference type="NCBI Taxonomy" id="39765"/>
    <lineage>
        <taxon>Bacteria</taxon>
        <taxon>Pseudomonadati</taxon>
        <taxon>Pseudomonadota</taxon>
        <taxon>Gammaproteobacteria</taxon>
        <taxon>Thiotrichales</taxon>
        <taxon>Piscirickettsiaceae</taxon>
        <taxon>Hydrogenovibrio</taxon>
    </lineage>
</organism>
<keyword evidence="2" id="KW-1185">Reference proteome</keyword>